<dbReference type="SUPFAM" id="SSF50129">
    <property type="entry name" value="GroES-like"/>
    <property type="match status" value="1"/>
</dbReference>
<dbReference type="Gene3D" id="3.40.50.720">
    <property type="entry name" value="NAD(P)-binding Rossmann-like Domain"/>
    <property type="match status" value="1"/>
</dbReference>
<evidence type="ECO:0000259" key="1">
    <source>
        <dbReference type="SMART" id="SM00829"/>
    </source>
</evidence>
<proteinExistence type="predicted"/>
<gene>
    <name evidence="2" type="ORF">CLV52_0320</name>
</gene>
<dbReference type="SUPFAM" id="SSF51735">
    <property type="entry name" value="NAD(P)-binding Rossmann-fold domains"/>
    <property type="match status" value="1"/>
</dbReference>
<dbReference type="PANTHER" id="PTHR43677">
    <property type="entry name" value="SHORT-CHAIN DEHYDROGENASE/REDUCTASE"/>
    <property type="match status" value="1"/>
</dbReference>
<dbReference type="InterPro" id="IPR020843">
    <property type="entry name" value="ER"/>
</dbReference>
<comment type="caution">
    <text evidence="2">The sequence shown here is derived from an EMBL/GenBank/DDBJ whole genome shotgun (WGS) entry which is preliminary data.</text>
</comment>
<dbReference type="InterPro" id="IPR036291">
    <property type="entry name" value="NAD(P)-bd_dom_sf"/>
</dbReference>
<dbReference type="InterPro" id="IPR051397">
    <property type="entry name" value="Zn-ADH-like_protein"/>
</dbReference>
<dbReference type="GO" id="GO:0043957">
    <property type="term" value="F:acryloyl-CoA reductase (NADPH) activity"/>
    <property type="evidence" value="ECO:0007669"/>
    <property type="project" value="TreeGrafter"/>
</dbReference>
<protein>
    <submittedName>
        <fullName evidence="2">Acrylyl-CoA reductase (NADPH)</fullName>
    </submittedName>
</protein>
<dbReference type="Pfam" id="PF00107">
    <property type="entry name" value="ADH_zinc_N"/>
    <property type="match status" value="1"/>
</dbReference>
<dbReference type="EMBL" id="SOAM01000001">
    <property type="protein sequence ID" value="TDS79778.1"/>
    <property type="molecule type" value="Genomic_DNA"/>
</dbReference>
<reference evidence="2 3" key="1">
    <citation type="submission" date="2019-03" db="EMBL/GenBank/DDBJ databases">
        <title>Genomic Encyclopedia of Archaeal and Bacterial Type Strains, Phase II (KMG-II): from individual species to whole genera.</title>
        <authorList>
            <person name="Goeker M."/>
        </authorList>
    </citation>
    <scope>NUCLEOTIDE SEQUENCE [LARGE SCALE GENOMIC DNA]</scope>
    <source>
        <strain evidence="2 3">DSM 24782</strain>
    </source>
</reference>
<dbReference type="Proteomes" id="UP000295344">
    <property type="component" value="Unassembled WGS sequence"/>
</dbReference>
<keyword evidence="3" id="KW-1185">Reference proteome</keyword>
<dbReference type="InterPro" id="IPR011032">
    <property type="entry name" value="GroES-like_sf"/>
</dbReference>
<dbReference type="Gene3D" id="3.90.180.10">
    <property type="entry name" value="Medium-chain alcohol dehydrogenases, catalytic domain"/>
    <property type="match status" value="1"/>
</dbReference>
<dbReference type="AlphaFoldDB" id="A0A4R7FQ40"/>
<accession>A0A4R7FQ40</accession>
<organism evidence="2 3">
    <name type="scientific">Amnibacterium kyonggiense</name>
    <dbReference type="NCBI Taxonomy" id="595671"/>
    <lineage>
        <taxon>Bacteria</taxon>
        <taxon>Bacillati</taxon>
        <taxon>Actinomycetota</taxon>
        <taxon>Actinomycetes</taxon>
        <taxon>Micrococcales</taxon>
        <taxon>Microbacteriaceae</taxon>
        <taxon>Amnibacterium</taxon>
    </lineage>
</organism>
<dbReference type="OrthoDB" id="9782155at2"/>
<evidence type="ECO:0000313" key="2">
    <source>
        <dbReference type="EMBL" id="TDS79778.1"/>
    </source>
</evidence>
<dbReference type="RefSeq" id="WP_133764238.1">
    <property type="nucleotide sequence ID" value="NZ_BAAARP010000001.1"/>
</dbReference>
<evidence type="ECO:0000313" key="3">
    <source>
        <dbReference type="Proteomes" id="UP000295344"/>
    </source>
</evidence>
<dbReference type="SMART" id="SM00829">
    <property type="entry name" value="PKS_ER"/>
    <property type="match status" value="1"/>
</dbReference>
<sequence length="311" mass="30836">MRAIVASEAGAPAALGDRAEPDGHVLTALWSSLNYKDALALRGRPGVLRSLPLVPGIDVVGRDAAGEVVVVTGAGLGERTDGGLAERVAIDPATAVPVPAPFTPQQAAGIGTAGVTAALAVAALERDGLPDGPVLVTGAGGGVGGFAIALLAAAGREVHAATGRADAIGDHLRALGASRVVDRLPAEPGRPLQKAVWAGVVDSLGGGALVNAIAQTLPGGTVAACGLAASPDLPGTVLPFILRGATLAGIFSVDLPAARRRAAWDLLAERIDGAVVDRLTERVVELAEAPAVAEDVLAGAVRGRVVVRIAP</sequence>
<feature type="domain" description="Enoyl reductase (ER)" evidence="1">
    <location>
        <begin position="3"/>
        <end position="307"/>
    </location>
</feature>
<dbReference type="PANTHER" id="PTHR43677:SF1">
    <property type="entry name" value="ACRYLYL-COA REDUCTASE ACUI-RELATED"/>
    <property type="match status" value="1"/>
</dbReference>
<name>A0A4R7FQ40_9MICO</name>
<dbReference type="InterPro" id="IPR013149">
    <property type="entry name" value="ADH-like_C"/>
</dbReference>